<dbReference type="EMBL" id="DQ491001">
    <property type="protein sequence ID" value="ABT14016.1"/>
    <property type="molecule type" value="Genomic_DNA"/>
</dbReference>
<sequence>MFSSDISIPFDLYFSILLAIFELLIFFLCLSDTPPKLGLFSPFIFSLCSWHHSSLLGLGSPILLADCCALVASV</sequence>
<evidence type="ECO:0000313" key="2">
    <source>
        <dbReference type="EMBL" id="ABT14016.1"/>
    </source>
</evidence>
<evidence type="ECO:0000313" key="3">
    <source>
        <dbReference type="Proteomes" id="UP000246715"/>
    </source>
</evidence>
<gene>
    <name evidence="2" type="primary">m462L</name>
    <name evidence="2" type="ORF">MT325_m462L</name>
</gene>
<accession>A7IUJ2</accession>
<keyword evidence="1" id="KW-0472">Membrane</keyword>
<organism evidence="2 3">
    <name type="scientific">Paramecium bursaria Chlorella virus MT325</name>
    <name type="common">PBCV-MT325</name>
    <dbReference type="NCBI Taxonomy" id="346932"/>
    <lineage>
        <taxon>Viruses</taxon>
        <taxon>Varidnaviria</taxon>
        <taxon>Bamfordvirae</taxon>
        <taxon>Nucleocytoviricota</taxon>
        <taxon>Megaviricetes</taxon>
        <taxon>Algavirales</taxon>
        <taxon>Phycodnaviridae</taxon>
        <taxon>Chlorovirus</taxon>
        <taxon>Chlorovirus conductrix</taxon>
        <taxon>Paramecium bursaria Chlorella virus A1</taxon>
    </lineage>
</organism>
<name>A7IUJ2_PBCVM</name>
<dbReference type="Proteomes" id="UP000246715">
    <property type="component" value="Segment"/>
</dbReference>
<reference evidence="2 3" key="1">
    <citation type="journal article" date="2007" name="Virology">
        <title>Sequence and annotation of the 314-kb MT325 and the 321-kb FR483 viruses that infect Chlorella Pbi.</title>
        <authorList>
            <person name="Fitzgerald L.A."/>
            <person name="Graves M.V."/>
            <person name="Li X."/>
            <person name="Feldblyum T."/>
            <person name="Hartigan J."/>
            <person name="Van Etten J.L."/>
        </authorList>
    </citation>
    <scope>NUCLEOTIDE SEQUENCE [LARGE SCALE GENOMIC DNA]</scope>
    <source>
        <strain evidence="2 3">MT325</strain>
    </source>
</reference>
<proteinExistence type="predicted"/>
<evidence type="ECO:0000256" key="1">
    <source>
        <dbReference type="SAM" id="Phobius"/>
    </source>
</evidence>
<feature type="transmembrane region" description="Helical" evidence="1">
    <location>
        <begin position="12"/>
        <end position="30"/>
    </location>
</feature>
<keyword evidence="1" id="KW-0812">Transmembrane</keyword>
<protein>
    <submittedName>
        <fullName evidence="2">Uncharacterized protein m462L</fullName>
    </submittedName>
</protein>
<organismHost>
    <name type="scientific">Paramecium bursaria</name>
    <dbReference type="NCBI Taxonomy" id="74790"/>
</organismHost>
<keyword evidence="1" id="KW-1133">Transmembrane helix</keyword>